<dbReference type="Pfam" id="PF00356">
    <property type="entry name" value="LacI"/>
    <property type="match status" value="1"/>
</dbReference>
<feature type="domain" description="HTH lacI-type" evidence="4">
    <location>
        <begin position="8"/>
        <end position="62"/>
    </location>
</feature>
<evidence type="ECO:0000256" key="3">
    <source>
        <dbReference type="ARBA" id="ARBA00023163"/>
    </source>
</evidence>
<evidence type="ECO:0000313" key="5">
    <source>
        <dbReference type="EMBL" id="ANU11203.1"/>
    </source>
</evidence>
<sequence length="252" mass="28349">MKLEMMKVTVIDIAQKAGVSQSTVSKVLNDYPEISGETRKKVLKAIKELDFYPDLVARSLVLKKSKTIGLVVGDISNPFFSETSKVVISKAREQGIDVIISDTDYRLENLEWALRNMVGRRVDGILVASVNRRDTVTTNLAKKGFPIVLFNRHTDDKGTSFVVTDNELGSWLAVDHLVGLGHEKIDYISGSLHFSTFYQRYKGYMKALQKHGLSNDPRFVFSEKTEKEQIKKFLKDILLLGNKPTSLYAASD</sequence>
<protein>
    <recommendedName>
        <fullName evidence="4">HTH lacI-type domain-containing protein</fullName>
    </recommendedName>
</protein>
<dbReference type="SUPFAM" id="SSF47413">
    <property type="entry name" value="lambda repressor-like DNA-binding domains"/>
    <property type="match status" value="1"/>
</dbReference>
<keyword evidence="1" id="KW-0805">Transcription regulation</keyword>
<name>A0ABN4RGR1_9BACL</name>
<keyword evidence="6" id="KW-1185">Reference proteome</keyword>
<dbReference type="PRINTS" id="PR00036">
    <property type="entry name" value="HTHLACI"/>
</dbReference>
<dbReference type="PROSITE" id="PS00356">
    <property type="entry name" value="HTH_LACI_1"/>
    <property type="match status" value="1"/>
</dbReference>
<dbReference type="InterPro" id="IPR028082">
    <property type="entry name" value="Peripla_BP_I"/>
</dbReference>
<dbReference type="Pfam" id="PF00532">
    <property type="entry name" value="Peripla_BP_1"/>
    <property type="match status" value="1"/>
</dbReference>
<dbReference type="EMBL" id="CP016534">
    <property type="protein sequence ID" value="ANU11203.1"/>
    <property type="molecule type" value="Genomic_DNA"/>
</dbReference>
<organism evidence="5 6">
    <name type="scientific">Planococcus antarcticus DSM 14505</name>
    <dbReference type="NCBI Taxonomy" id="1185653"/>
    <lineage>
        <taxon>Bacteria</taxon>
        <taxon>Bacillati</taxon>
        <taxon>Bacillota</taxon>
        <taxon>Bacilli</taxon>
        <taxon>Bacillales</taxon>
        <taxon>Caryophanaceae</taxon>
        <taxon>Planococcus</taxon>
    </lineage>
</organism>
<dbReference type="InterPro" id="IPR001761">
    <property type="entry name" value="Peripla_BP/Lac1_sug-bd_dom"/>
</dbReference>
<dbReference type="CDD" id="cd06267">
    <property type="entry name" value="PBP1_LacI_sugar_binding-like"/>
    <property type="match status" value="1"/>
</dbReference>
<dbReference type="Gene3D" id="1.10.260.40">
    <property type="entry name" value="lambda repressor-like DNA-binding domains"/>
    <property type="match status" value="1"/>
</dbReference>
<keyword evidence="3" id="KW-0804">Transcription</keyword>
<dbReference type="PROSITE" id="PS50932">
    <property type="entry name" value="HTH_LACI_2"/>
    <property type="match status" value="1"/>
</dbReference>
<dbReference type="PANTHER" id="PTHR30146">
    <property type="entry name" value="LACI-RELATED TRANSCRIPTIONAL REPRESSOR"/>
    <property type="match status" value="1"/>
</dbReference>
<dbReference type="InterPro" id="IPR010982">
    <property type="entry name" value="Lambda_DNA-bd_dom_sf"/>
</dbReference>
<evidence type="ECO:0000256" key="1">
    <source>
        <dbReference type="ARBA" id="ARBA00023015"/>
    </source>
</evidence>
<keyword evidence="2" id="KW-0238">DNA-binding</keyword>
<dbReference type="Gene3D" id="3.40.50.2300">
    <property type="match status" value="2"/>
</dbReference>
<evidence type="ECO:0000313" key="6">
    <source>
        <dbReference type="Proteomes" id="UP000092661"/>
    </source>
</evidence>
<gene>
    <name evidence="5" type="ORF">BBH88_13315</name>
</gene>
<reference evidence="5" key="1">
    <citation type="submission" date="2016-10" db="EMBL/GenBank/DDBJ databases">
        <authorList>
            <person name="See-Too W.S."/>
        </authorList>
    </citation>
    <scope>NUCLEOTIDE SEQUENCE</scope>
    <source>
        <strain evidence="5">DSM 14505</strain>
    </source>
</reference>
<dbReference type="SMART" id="SM00354">
    <property type="entry name" value="HTH_LACI"/>
    <property type="match status" value="1"/>
</dbReference>
<proteinExistence type="predicted"/>
<dbReference type="InterPro" id="IPR000843">
    <property type="entry name" value="HTH_LacI"/>
</dbReference>
<evidence type="ECO:0000256" key="2">
    <source>
        <dbReference type="ARBA" id="ARBA00023125"/>
    </source>
</evidence>
<dbReference type="CDD" id="cd01392">
    <property type="entry name" value="HTH_LacI"/>
    <property type="match status" value="1"/>
</dbReference>
<dbReference type="SUPFAM" id="SSF53822">
    <property type="entry name" value="Periplasmic binding protein-like I"/>
    <property type="match status" value="1"/>
</dbReference>
<accession>A0ABN4RGR1</accession>
<dbReference type="Proteomes" id="UP000092661">
    <property type="component" value="Chromosome"/>
</dbReference>
<dbReference type="RefSeq" id="WP_065536976.1">
    <property type="nucleotide sequence ID" value="NZ_CP016534.2"/>
</dbReference>
<dbReference type="PANTHER" id="PTHR30146:SF109">
    <property type="entry name" value="HTH-TYPE TRANSCRIPTIONAL REGULATOR GALS"/>
    <property type="match status" value="1"/>
</dbReference>
<evidence type="ECO:0000259" key="4">
    <source>
        <dbReference type="PROSITE" id="PS50932"/>
    </source>
</evidence>